<sequence>MFGEDFVRRVPEEHLGGGFSREVRRLLAEVGVPYGLGDMITISSRIVSEGLPTLAEVFGKYEKKAPAGISQLRRFGVLADSILCLNGKSGEVFLLLDEDSGETVLVNSSLDRFLNFLCLLEDARKRPLGGAGVPEDEQEAVLSRLEEIDPEAVDGSHLWRSVARAVL</sequence>
<name>A0A2J7YS80_STRMQ</name>
<dbReference type="InterPro" id="IPR025851">
    <property type="entry name" value="SUKH-4"/>
</dbReference>
<keyword evidence="2" id="KW-1185">Reference proteome</keyword>
<organism evidence="1 2">
    <name type="scientific">Streptomyces malaysiensis</name>
    <dbReference type="NCBI Taxonomy" id="92644"/>
    <lineage>
        <taxon>Bacteria</taxon>
        <taxon>Bacillati</taxon>
        <taxon>Actinomycetota</taxon>
        <taxon>Actinomycetes</taxon>
        <taxon>Kitasatosporales</taxon>
        <taxon>Streptomycetaceae</taxon>
        <taxon>Streptomyces</taxon>
        <taxon>Streptomyces violaceusniger group</taxon>
    </lineage>
</organism>
<dbReference type="AlphaFoldDB" id="A0A2J7YS80"/>
<proteinExistence type="predicted"/>
<dbReference type="Proteomes" id="UP000236520">
    <property type="component" value="Unassembled WGS sequence"/>
</dbReference>
<dbReference type="EMBL" id="LJIW01000002">
    <property type="protein sequence ID" value="PNG90885.1"/>
    <property type="molecule type" value="Genomic_DNA"/>
</dbReference>
<dbReference type="Pfam" id="PF14435">
    <property type="entry name" value="SUKH-4"/>
    <property type="match status" value="1"/>
</dbReference>
<protein>
    <recommendedName>
        <fullName evidence="3">SUKH-4 immunity protein of toxin-antitoxin system</fullName>
    </recommendedName>
</protein>
<evidence type="ECO:0000313" key="1">
    <source>
        <dbReference type="EMBL" id="PNG90885.1"/>
    </source>
</evidence>
<accession>A0A2J7YS80</accession>
<reference evidence="1 2" key="1">
    <citation type="submission" date="2015-09" db="EMBL/GenBank/DDBJ databases">
        <title>Genome sequence, genome mining and natural product profiling of a biocontrol bacterium Streptomyces malaysiensis F913.</title>
        <authorList>
            <person name="Xu Y."/>
            <person name="Wei J."/>
            <person name="Xie J."/>
            <person name="Li T."/>
            <person name="Zhou Z."/>
        </authorList>
    </citation>
    <scope>NUCLEOTIDE SEQUENCE [LARGE SCALE GENOMIC DNA]</scope>
    <source>
        <strain evidence="1 2">F913</strain>
    </source>
</reference>
<gene>
    <name evidence="1" type="ORF">SMF913_26350</name>
</gene>
<evidence type="ECO:0000313" key="2">
    <source>
        <dbReference type="Proteomes" id="UP000236520"/>
    </source>
</evidence>
<evidence type="ECO:0008006" key="3">
    <source>
        <dbReference type="Google" id="ProtNLM"/>
    </source>
</evidence>
<comment type="caution">
    <text evidence="1">The sequence shown here is derived from an EMBL/GenBank/DDBJ whole genome shotgun (WGS) entry which is preliminary data.</text>
</comment>